<dbReference type="Proteomes" id="UP000554054">
    <property type="component" value="Unassembled WGS sequence"/>
</dbReference>
<proteinExistence type="predicted"/>
<feature type="domain" description="N-acetyltransferase" evidence="1">
    <location>
        <begin position="2"/>
        <end position="141"/>
    </location>
</feature>
<keyword evidence="3" id="KW-1185">Reference proteome</keyword>
<dbReference type="PROSITE" id="PS51186">
    <property type="entry name" value="GNAT"/>
    <property type="match status" value="1"/>
</dbReference>
<keyword evidence="2" id="KW-0012">Acyltransferase</keyword>
<name>A0A852VS82_9MICO</name>
<evidence type="ECO:0000313" key="3">
    <source>
        <dbReference type="Proteomes" id="UP000554054"/>
    </source>
</evidence>
<dbReference type="GO" id="GO:0016747">
    <property type="term" value="F:acyltransferase activity, transferring groups other than amino-acyl groups"/>
    <property type="evidence" value="ECO:0007669"/>
    <property type="project" value="InterPro"/>
</dbReference>
<sequence>MVRIDPLRGADADVVARLQDDLWRATYSGLLPSRVLDGRDDADNVARWRERAVAHEEAGCSAEGARTLVAHDEDGVAIGWASTGPPRDDNPPTDTELWSLYLASRHHGSGVAEQLMEAVLPSRHPRLGADEVRMVRLRPAG</sequence>
<gene>
    <name evidence="2" type="ORF">BJY20_002518</name>
</gene>
<dbReference type="Gene3D" id="3.40.630.30">
    <property type="match status" value="1"/>
</dbReference>
<comment type="caution">
    <text evidence="2">The sequence shown here is derived from an EMBL/GenBank/DDBJ whole genome shotgun (WGS) entry which is preliminary data.</text>
</comment>
<evidence type="ECO:0000259" key="1">
    <source>
        <dbReference type="PROSITE" id="PS51186"/>
    </source>
</evidence>
<reference evidence="2 3" key="1">
    <citation type="submission" date="2020-07" db="EMBL/GenBank/DDBJ databases">
        <title>Sequencing the genomes of 1000 actinobacteria strains.</title>
        <authorList>
            <person name="Klenk H.-P."/>
        </authorList>
    </citation>
    <scope>NUCLEOTIDE SEQUENCE [LARGE SCALE GENOMIC DNA]</scope>
    <source>
        <strain evidence="2 3">DSM 26154</strain>
    </source>
</reference>
<dbReference type="CDD" id="cd04301">
    <property type="entry name" value="NAT_SF"/>
    <property type="match status" value="1"/>
</dbReference>
<accession>A0A852VS82</accession>
<dbReference type="AlphaFoldDB" id="A0A852VS82"/>
<dbReference type="InterPro" id="IPR016181">
    <property type="entry name" value="Acyl_CoA_acyltransferase"/>
</dbReference>
<evidence type="ECO:0000313" key="2">
    <source>
        <dbReference type="EMBL" id="NYF99126.1"/>
    </source>
</evidence>
<dbReference type="EMBL" id="JACCAE010000001">
    <property type="protein sequence ID" value="NYF99126.1"/>
    <property type="molecule type" value="Genomic_DNA"/>
</dbReference>
<protein>
    <submittedName>
        <fullName evidence="2">L-amino acid N-acyltransferase YncA</fullName>
    </submittedName>
</protein>
<dbReference type="Pfam" id="PF00583">
    <property type="entry name" value="Acetyltransf_1"/>
    <property type="match status" value="1"/>
</dbReference>
<keyword evidence="2" id="KW-0808">Transferase</keyword>
<dbReference type="SUPFAM" id="SSF55729">
    <property type="entry name" value="Acyl-CoA N-acyltransferases (Nat)"/>
    <property type="match status" value="1"/>
</dbReference>
<organism evidence="2 3">
    <name type="scientific">Janibacter cremeus</name>
    <dbReference type="NCBI Taxonomy" id="1285192"/>
    <lineage>
        <taxon>Bacteria</taxon>
        <taxon>Bacillati</taxon>
        <taxon>Actinomycetota</taxon>
        <taxon>Actinomycetes</taxon>
        <taxon>Micrococcales</taxon>
        <taxon>Intrasporangiaceae</taxon>
        <taxon>Janibacter</taxon>
    </lineage>
</organism>
<dbReference type="InterPro" id="IPR000182">
    <property type="entry name" value="GNAT_dom"/>
</dbReference>